<organism evidence="2 3">
    <name type="scientific">Polaribacter butkevichii</name>
    <dbReference type="NCBI Taxonomy" id="218490"/>
    <lineage>
        <taxon>Bacteria</taxon>
        <taxon>Pseudomonadati</taxon>
        <taxon>Bacteroidota</taxon>
        <taxon>Flavobacteriia</taxon>
        <taxon>Flavobacteriales</taxon>
        <taxon>Flavobacteriaceae</taxon>
    </lineage>
</organism>
<protein>
    <recommendedName>
        <fullName evidence="4">PPM-type phosphatase domain-containing protein</fullName>
    </recommendedName>
</protein>
<comment type="caution">
    <text evidence="2">The sequence shown here is derived from an EMBL/GenBank/DDBJ whole genome shotgun (WGS) entry which is preliminary data.</text>
</comment>
<evidence type="ECO:0000313" key="2">
    <source>
        <dbReference type="EMBL" id="PQJ69653.1"/>
    </source>
</evidence>
<evidence type="ECO:0000256" key="1">
    <source>
        <dbReference type="SAM" id="MobiDB-lite"/>
    </source>
</evidence>
<dbReference type="AlphaFoldDB" id="A0A2P6C9N6"/>
<evidence type="ECO:0000313" key="3">
    <source>
        <dbReference type="Proteomes" id="UP000247345"/>
    </source>
</evidence>
<evidence type="ECO:0008006" key="4">
    <source>
        <dbReference type="Google" id="ProtNLM"/>
    </source>
</evidence>
<name>A0A2P6C9N6_9FLAO</name>
<feature type="compositionally biased region" description="Basic and acidic residues" evidence="1">
    <location>
        <begin position="296"/>
        <end position="320"/>
    </location>
</feature>
<sequence>MQISIKGYITAKESELFYDCADRYAYNKSQNKFAISDGVSKSFFPKIWADVLVNKWVDSKEFDEAKFILDCQKDWLNQVTEIVNKPDSKWFTKNAFNRKESGLATFVGLRFYKKKKEWFWKADALGDSFLFFVPKKIKDFSKECIVLSSKQEPIVFDNFPDYLSSLGNNHKGEKQLKENLLTSGTFYLMTDALAEWFLNEKEDAISKINVWQNQKDFERFVVEERYNKKLGNDDSAILMITIIEDEKDVLDYVLEDVSDINELIKDEQKEIEVSKKGKEEELILQKENSNSEISSEEIKQEEPLEKELPEEIKTENEKQKKGFLKRIFGKEENVDSTEEVEKSEKHQKEEEEEPSSKDRENKIEIEKPDDSEKNESQESETISEKESEVKDTIPKNSPKNAIDKF</sequence>
<feature type="region of interest" description="Disordered" evidence="1">
    <location>
        <begin position="282"/>
        <end position="405"/>
    </location>
</feature>
<dbReference type="OrthoDB" id="5380902at2"/>
<reference evidence="2 3" key="1">
    <citation type="submission" date="2016-12" db="EMBL/GenBank/DDBJ databases">
        <title>Trade-off between light-utilization and light-protection in marine flavobacteria.</title>
        <authorList>
            <person name="Kumagai Y."/>
            <person name="Yoshizawa S."/>
            <person name="Kogure K."/>
            <person name="Iwasaki W."/>
        </authorList>
    </citation>
    <scope>NUCLEOTIDE SEQUENCE [LARGE SCALE GENOMIC DNA]</scope>
    <source>
        <strain evidence="2 3">KCTC 12100</strain>
    </source>
</reference>
<dbReference type="EMBL" id="MSCK01000002">
    <property type="protein sequence ID" value="PQJ69653.1"/>
    <property type="molecule type" value="Genomic_DNA"/>
</dbReference>
<feature type="compositionally biased region" description="Basic and acidic residues" evidence="1">
    <location>
        <begin position="328"/>
        <end position="393"/>
    </location>
</feature>
<gene>
    <name evidence="2" type="ORF">BTO14_16815</name>
</gene>
<accession>A0A2P6C9N6</accession>
<dbReference type="RefSeq" id="WP_105050563.1">
    <property type="nucleotide sequence ID" value="NZ_CP150661.1"/>
</dbReference>
<dbReference type="Proteomes" id="UP000247345">
    <property type="component" value="Unassembled WGS sequence"/>
</dbReference>
<proteinExistence type="predicted"/>
<keyword evidence="3" id="KW-1185">Reference proteome</keyword>